<evidence type="ECO:0000259" key="1">
    <source>
        <dbReference type="PROSITE" id="PS50184"/>
    </source>
</evidence>
<reference evidence="2" key="1">
    <citation type="submission" date="2019-08" db="EMBL/GenBank/DDBJ databases">
        <title>The genome of the North American firefly Photinus pyralis.</title>
        <authorList>
            <consortium name="Photinus pyralis genome working group"/>
            <person name="Fallon T.R."/>
            <person name="Sander Lower S.E."/>
            <person name="Weng J.-K."/>
        </authorList>
    </citation>
    <scope>NUCLEOTIDE SEQUENCE</scope>
    <source>
        <strain evidence="2">TRF0915ILg1</strain>
        <tissue evidence="2">Whole body</tissue>
    </source>
</reference>
<organism evidence="2 3">
    <name type="scientific">Ignelater luminosus</name>
    <name type="common">Cucubano</name>
    <name type="synonym">Pyrophorus luminosus</name>
    <dbReference type="NCBI Taxonomy" id="2038154"/>
    <lineage>
        <taxon>Eukaryota</taxon>
        <taxon>Metazoa</taxon>
        <taxon>Ecdysozoa</taxon>
        <taxon>Arthropoda</taxon>
        <taxon>Hexapoda</taxon>
        <taxon>Insecta</taxon>
        <taxon>Pterygota</taxon>
        <taxon>Neoptera</taxon>
        <taxon>Endopterygota</taxon>
        <taxon>Coleoptera</taxon>
        <taxon>Polyphaga</taxon>
        <taxon>Elateriformia</taxon>
        <taxon>Elateroidea</taxon>
        <taxon>Elateridae</taxon>
        <taxon>Agrypninae</taxon>
        <taxon>Pyrophorini</taxon>
        <taxon>Ignelater</taxon>
    </lineage>
</organism>
<gene>
    <name evidence="2" type="ORF">ILUMI_03414</name>
</gene>
<protein>
    <recommendedName>
        <fullName evidence="1">VWFC domain-containing protein</fullName>
    </recommendedName>
</protein>
<comment type="caution">
    <text evidence="2">The sequence shown here is derived from an EMBL/GenBank/DDBJ whole genome shotgun (WGS) entry which is preliminary data.</text>
</comment>
<dbReference type="SUPFAM" id="SSF57603">
    <property type="entry name" value="FnI-like domain"/>
    <property type="match status" value="1"/>
</dbReference>
<dbReference type="PROSITE" id="PS50184">
    <property type="entry name" value="VWFC_2"/>
    <property type="match status" value="1"/>
</dbReference>
<dbReference type="Gene3D" id="2.10.70.10">
    <property type="entry name" value="Complement Module, domain 1"/>
    <property type="match status" value="1"/>
</dbReference>
<dbReference type="Proteomes" id="UP000801492">
    <property type="component" value="Unassembled WGS sequence"/>
</dbReference>
<dbReference type="InterPro" id="IPR001007">
    <property type="entry name" value="VWF_dom"/>
</dbReference>
<evidence type="ECO:0000313" key="2">
    <source>
        <dbReference type="EMBL" id="KAF2902769.1"/>
    </source>
</evidence>
<keyword evidence="3" id="KW-1185">Reference proteome</keyword>
<dbReference type="EMBL" id="VTPC01001191">
    <property type="protein sequence ID" value="KAF2902769.1"/>
    <property type="molecule type" value="Genomic_DNA"/>
</dbReference>
<feature type="domain" description="VWFC" evidence="1">
    <location>
        <begin position="47"/>
        <end position="124"/>
    </location>
</feature>
<accession>A0A8K0DBK7</accession>
<name>A0A8K0DBK7_IGNLU</name>
<sequence>MNFSSIFVCAVLDCPEWLGKLAKPGCHLTYELDKCCSVGELCPPFNTKCEVDGMVYYKGQRFNPKSPNCLNCICQDGFQGKYVEPFCKKHECIEEVAYQNEIKAFCAPSYTSKDACCPYTWICPENDNIVPGKVPSKYSGLKCKFGKDTLNIGDNFSRTSKYNGKLFCECRIPPFLTCTQNYQYLPQDH</sequence>
<evidence type="ECO:0000313" key="3">
    <source>
        <dbReference type="Proteomes" id="UP000801492"/>
    </source>
</evidence>
<proteinExistence type="predicted"/>
<dbReference type="AlphaFoldDB" id="A0A8K0DBK7"/>
<dbReference type="OrthoDB" id="365605at2759"/>